<proteinExistence type="predicted"/>
<gene>
    <name evidence="1" type="ORF">NUW58_g1171</name>
</gene>
<keyword evidence="2" id="KW-1185">Reference proteome</keyword>
<evidence type="ECO:0000313" key="2">
    <source>
        <dbReference type="Proteomes" id="UP001143856"/>
    </source>
</evidence>
<evidence type="ECO:0000313" key="1">
    <source>
        <dbReference type="EMBL" id="KAJ2995794.1"/>
    </source>
</evidence>
<name>A0ACC1PP02_9PEZI</name>
<reference evidence="1" key="1">
    <citation type="submission" date="2022-10" db="EMBL/GenBank/DDBJ databases">
        <title>Genome Sequence of Xylaria curta.</title>
        <authorList>
            <person name="Buettner E."/>
        </authorList>
    </citation>
    <scope>NUCLEOTIDE SEQUENCE</scope>
    <source>
        <strain evidence="1">Babe10</strain>
    </source>
</reference>
<protein>
    <submittedName>
        <fullName evidence="1">Uncharacterized protein</fullName>
    </submittedName>
</protein>
<accession>A0ACC1PP02</accession>
<dbReference type="Proteomes" id="UP001143856">
    <property type="component" value="Unassembled WGS sequence"/>
</dbReference>
<organism evidence="1 2">
    <name type="scientific">Xylaria curta</name>
    <dbReference type="NCBI Taxonomy" id="42375"/>
    <lineage>
        <taxon>Eukaryota</taxon>
        <taxon>Fungi</taxon>
        <taxon>Dikarya</taxon>
        <taxon>Ascomycota</taxon>
        <taxon>Pezizomycotina</taxon>
        <taxon>Sordariomycetes</taxon>
        <taxon>Xylariomycetidae</taxon>
        <taxon>Xylariales</taxon>
        <taxon>Xylariaceae</taxon>
        <taxon>Xylaria</taxon>
    </lineage>
</organism>
<dbReference type="EMBL" id="JAPDGR010000120">
    <property type="protein sequence ID" value="KAJ2995794.1"/>
    <property type="molecule type" value="Genomic_DNA"/>
</dbReference>
<comment type="caution">
    <text evidence="1">The sequence shown here is derived from an EMBL/GenBank/DDBJ whole genome shotgun (WGS) entry which is preliminary data.</text>
</comment>
<sequence length="726" mass="81357">MSLKTCTIVLAMMAGTAFAAPSKTCSTPPPQTCEEPPNQTTGYPNYDLFCKCPAKEEFGWGNPYLGLVRCDTKCAPANEQQREEHNDKAESLSTCMNACTGSFEKTKRQNDDYWFCHGVNFIQGELCEYIGSLGERTFEAGSGSHCYYLDGLDGVNGSKDDEPRLSGLAFYQEQDATKYLPPEAHQRFDDLHLDPLSLITIRGVAPPGPDIPDSQKDSYAWGFRFHESCWRLIEQACTPRPVNLKMLWCILRSVPHSAHVPFWGHNFGGLYLGARRNHSNGSHFVLLEGVSNLMIPSTYYDPFEVPELKRRFTQVRIKPDGAAPVNENPQAIAPSSDTGSDPFSRLPVELREMILTHVATEDTPSFRLSSRAIAATPLSQYFFQSRFWPGSDLEFFFDAFLLSPPERAGIDWRELYRLSKERIKYNLVGLGERNRLRIWKQTVRPLAQAIDEIAKSSELKGGSCWLQDPPTVRWKSVEASRRLDIELFGELEHRVFEAEIGLPSSNIVAIHVSLVEFFNTKFISGLVFETEQGQDIEIGYIRPGAEEPLLVEARLEGFHVAVDDCGFRAISPYTTQHMQSEYLDWVGNKDDLPIQTLKCGNGAIRRVRATFDLAALQAESKKSKSNQKRRPHMHTYTDRQAETRNLHGNVIHHNPVLTSAMFRASRLSLKHTLSLLRGWLVPVPSTHQLPPLALITALGIAPPHNAAKTMSVGSDVATEARVSLGS</sequence>